<proteinExistence type="predicted"/>
<evidence type="ECO:0000313" key="3">
    <source>
        <dbReference type="Proteomes" id="UP000243723"/>
    </source>
</evidence>
<keyword evidence="3" id="KW-1185">Reference proteome</keyword>
<accession>A0A2P7YG20</accession>
<reference evidence="2 3" key="1">
    <citation type="submission" date="2017-05" db="EMBL/GenBank/DDBJ databases">
        <title>Draft genome sequence of Elsinoe australis.</title>
        <authorList>
            <person name="Cheng Q."/>
        </authorList>
    </citation>
    <scope>NUCLEOTIDE SEQUENCE [LARGE SCALE GENOMIC DNA]</scope>
    <source>
        <strain evidence="2 3">NL1</strain>
    </source>
</reference>
<feature type="compositionally biased region" description="Basic and acidic residues" evidence="1">
    <location>
        <begin position="264"/>
        <end position="275"/>
    </location>
</feature>
<evidence type="ECO:0000256" key="1">
    <source>
        <dbReference type="SAM" id="MobiDB-lite"/>
    </source>
</evidence>
<comment type="caution">
    <text evidence="2">The sequence shown here is derived from an EMBL/GenBank/DDBJ whole genome shotgun (WGS) entry which is preliminary data.</text>
</comment>
<feature type="region of interest" description="Disordered" evidence="1">
    <location>
        <begin position="264"/>
        <end position="306"/>
    </location>
</feature>
<feature type="compositionally biased region" description="Polar residues" evidence="1">
    <location>
        <begin position="1"/>
        <end position="10"/>
    </location>
</feature>
<dbReference type="AlphaFoldDB" id="A0A2P7YG20"/>
<feature type="region of interest" description="Disordered" evidence="1">
    <location>
        <begin position="1"/>
        <end position="40"/>
    </location>
</feature>
<name>A0A2P7YG20_9PEZI</name>
<dbReference type="Proteomes" id="UP000243723">
    <property type="component" value="Unassembled WGS sequence"/>
</dbReference>
<evidence type="ECO:0000313" key="2">
    <source>
        <dbReference type="EMBL" id="PSK34912.1"/>
    </source>
</evidence>
<sequence length="306" mass="34724">MSRASNNSTQSDDEPLKASMHATDASAAPSELQNDHNKPSLMTLPDEIKTRIFTAAAATTPRIYSFAINHPTHTRRWRAIITKRSNPYWKLALTCRAMWAISMSIKHSGYIILRIVDPMALYDCSFVAAHAMGPPNPDLLKPFPASFDSVTSLHFEINTALNYTSALKRYMRVLDQCKKLRDLSVLFCVVNRQAFQPSSAPMDSLMEEWPSYGVPMKVGILYHYLWAWLFEELPDIEEARYAAVRGDVYKLCVEAQRLEEVKKQLKQRDEAKVENELDQCDEADHKNTQKIEDKDESPLPGMPAAA</sequence>
<gene>
    <name evidence="2" type="ORF">B9Z65_1495</name>
</gene>
<dbReference type="EMBL" id="NHZQ01000445">
    <property type="protein sequence ID" value="PSK34912.1"/>
    <property type="molecule type" value="Genomic_DNA"/>
</dbReference>
<organism evidence="2 3">
    <name type="scientific">Elsinoe australis</name>
    <dbReference type="NCBI Taxonomy" id="40998"/>
    <lineage>
        <taxon>Eukaryota</taxon>
        <taxon>Fungi</taxon>
        <taxon>Dikarya</taxon>
        <taxon>Ascomycota</taxon>
        <taxon>Pezizomycotina</taxon>
        <taxon>Dothideomycetes</taxon>
        <taxon>Dothideomycetidae</taxon>
        <taxon>Myriangiales</taxon>
        <taxon>Elsinoaceae</taxon>
        <taxon>Elsinoe</taxon>
    </lineage>
</organism>
<feature type="compositionally biased region" description="Basic and acidic residues" evidence="1">
    <location>
        <begin position="282"/>
        <end position="297"/>
    </location>
</feature>
<protein>
    <submittedName>
        <fullName evidence="2">Pre-mRNA-splicing factor SLU7</fullName>
    </submittedName>
</protein>